<dbReference type="InterPro" id="IPR011547">
    <property type="entry name" value="SLC26A/SulP_dom"/>
</dbReference>
<evidence type="ECO:0000313" key="8">
    <source>
        <dbReference type="Proteomes" id="UP001162164"/>
    </source>
</evidence>
<dbReference type="Proteomes" id="UP001162164">
    <property type="component" value="Unassembled WGS sequence"/>
</dbReference>
<protein>
    <recommendedName>
        <fullName evidence="6">SLC26A/SulP transporter domain-containing protein</fullName>
    </recommendedName>
</protein>
<gene>
    <name evidence="7" type="ORF">NQ317_015768</name>
</gene>
<keyword evidence="8" id="KW-1185">Reference proteome</keyword>
<sequence>MKYKLNGDDQRSGSQVTLTSYMVGENCDTNGNQNVEVAAEGERTETRIAVNSEQNGKCPGDECTGKNGTAVLDLPEENYLQHRHLTTYMVKPTMKEWIKERLKKGCRKKVLFKRIPIISWLPQYNLSFAISDFLAGLTVGLTVIPQAIAYASVAGLPPQVGLYSSFMACFVYALFGSCKDAPIGPTAISALMTRENDHGMGIPGAVLLTFLSGCVEFIMGVLQLGFLIDFISGPVSIGFTSAAAIIIATTQVKDILGLSYPGGKFLQVWEQIFEHISETRPWDALLGFTCMAVLLVLRKAKDFKIGPDDEKEKKAIHNFLSKLIWLISTARNIIVVIVSAFLAYFFEMHGQAPFKLTGFVKPGLPHLQSPPFTTQVGNHTYNFFRHGFYLRLCRYCCSSTVHPRKHRLGESLFSSSSSPLGGLWKHLVLPKFKRTLNYWGKEGQNTTTRSDHIELNPILEIINIFVAEGKSIDATQEMLALGICNIASSFVSSMPVSGALSRGAVNNASGVKTPFGGCTRE</sequence>
<dbReference type="Pfam" id="PF00916">
    <property type="entry name" value="Sulfate_transp"/>
    <property type="match status" value="2"/>
</dbReference>
<dbReference type="InterPro" id="IPR001902">
    <property type="entry name" value="SLC26A/SulP_fam"/>
</dbReference>
<keyword evidence="4 5" id="KW-0472">Membrane</keyword>
<keyword evidence="2 5" id="KW-0812">Transmembrane</keyword>
<keyword evidence="3 5" id="KW-1133">Transmembrane helix</keyword>
<name>A0ABQ9K3V3_9CUCU</name>
<evidence type="ECO:0000256" key="4">
    <source>
        <dbReference type="ARBA" id="ARBA00023136"/>
    </source>
</evidence>
<feature type="transmembrane region" description="Helical" evidence="5">
    <location>
        <begin position="323"/>
        <end position="346"/>
    </location>
</feature>
<evidence type="ECO:0000256" key="5">
    <source>
        <dbReference type="SAM" id="Phobius"/>
    </source>
</evidence>
<feature type="transmembrane region" description="Helical" evidence="5">
    <location>
        <begin position="226"/>
        <end position="248"/>
    </location>
</feature>
<feature type="transmembrane region" description="Helical" evidence="5">
    <location>
        <begin position="160"/>
        <end position="178"/>
    </location>
</feature>
<evidence type="ECO:0000256" key="2">
    <source>
        <dbReference type="ARBA" id="ARBA00022692"/>
    </source>
</evidence>
<comment type="subcellular location">
    <subcellularLocation>
        <location evidence="1">Membrane</location>
        <topology evidence="1">Multi-pass membrane protein</topology>
    </subcellularLocation>
</comment>
<evidence type="ECO:0000259" key="6">
    <source>
        <dbReference type="Pfam" id="PF00916"/>
    </source>
</evidence>
<dbReference type="EMBL" id="JAPWTJ010000029">
    <property type="protein sequence ID" value="KAJ8984677.1"/>
    <property type="molecule type" value="Genomic_DNA"/>
</dbReference>
<comment type="caution">
    <text evidence="7">The sequence shown here is derived from an EMBL/GenBank/DDBJ whole genome shotgun (WGS) entry which is preliminary data.</text>
</comment>
<proteinExistence type="predicted"/>
<evidence type="ECO:0000256" key="1">
    <source>
        <dbReference type="ARBA" id="ARBA00004141"/>
    </source>
</evidence>
<feature type="domain" description="SLC26A/SulP transporter" evidence="6">
    <location>
        <begin position="469"/>
        <end position="517"/>
    </location>
</feature>
<dbReference type="PANTHER" id="PTHR11814">
    <property type="entry name" value="SULFATE TRANSPORTER"/>
    <property type="match status" value="1"/>
</dbReference>
<organism evidence="7 8">
    <name type="scientific">Molorchus minor</name>
    <dbReference type="NCBI Taxonomy" id="1323400"/>
    <lineage>
        <taxon>Eukaryota</taxon>
        <taxon>Metazoa</taxon>
        <taxon>Ecdysozoa</taxon>
        <taxon>Arthropoda</taxon>
        <taxon>Hexapoda</taxon>
        <taxon>Insecta</taxon>
        <taxon>Pterygota</taxon>
        <taxon>Neoptera</taxon>
        <taxon>Endopterygota</taxon>
        <taxon>Coleoptera</taxon>
        <taxon>Polyphaga</taxon>
        <taxon>Cucujiformia</taxon>
        <taxon>Chrysomeloidea</taxon>
        <taxon>Cerambycidae</taxon>
        <taxon>Lamiinae</taxon>
        <taxon>Monochamini</taxon>
        <taxon>Molorchus</taxon>
    </lineage>
</organism>
<evidence type="ECO:0000256" key="3">
    <source>
        <dbReference type="ARBA" id="ARBA00022989"/>
    </source>
</evidence>
<reference evidence="7" key="1">
    <citation type="journal article" date="2023" name="Insect Mol. Biol.">
        <title>Genome sequencing provides insights into the evolution of gene families encoding plant cell wall-degrading enzymes in longhorned beetles.</title>
        <authorList>
            <person name="Shin N.R."/>
            <person name="Okamura Y."/>
            <person name="Kirsch R."/>
            <person name="Pauchet Y."/>
        </authorList>
    </citation>
    <scope>NUCLEOTIDE SEQUENCE</scope>
    <source>
        <strain evidence="7">MMC_N1</strain>
    </source>
</reference>
<accession>A0ABQ9K3V3</accession>
<feature type="domain" description="SLC26A/SulP transporter" evidence="6">
    <location>
        <begin position="131"/>
        <end position="374"/>
    </location>
</feature>
<feature type="transmembrane region" description="Helical" evidence="5">
    <location>
        <begin position="199"/>
        <end position="220"/>
    </location>
</feature>
<feature type="transmembrane region" description="Helical" evidence="5">
    <location>
        <begin position="124"/>
        <end position="148"/>
    </location>
</feature>
<evidence type="ECO:0000313" key="7">
    <source>
        <dbReference type="EMBL" id="KAJ8984677.1"/>
    </source>
</evidence>